<dbReference type="InterPro" id="IPR013767">
    <property type="entry name" value="PAS_fold"/>
</dbReference>
<dbReference type="InterPro" id="IPR000700">
    <property type="entry name" value="PAS-assoc_C"/>
</dbReference>
<dbReference type="Proteomes" id="UP001153719">
    <property type="component" value="Chromosome"/>
</dbReference>
<dbReference type="Pfam" id="PF00512">
    <property type="entry name" value="HisKA"/>
    <property type="match status" value="1"/>
</dbReference>
<feature type="domain" description="PAS" evidence="13">
    <location>
        <begin position="151"/>
        <end position="223"/>
    </location>
</feature>
<dbReference type="Gene3D" id="3.30.565.10">
    <property type="entry name" value="Histidine kinase-like ATPase, C-terminal domain"/>
    <property type="match status" value="1"/>
</dbReference>
<dbReference type="InterPro" id="IPR036097">
    <property type="entry name" value="HisK_dim/P_sf"/>
</dbReference>
<dbReference type="InterPro" id="IPR035965">
    <property type="entry name" value="PAS-like_dom_sf"/>
</dbReference>
<dbReference type="KEGG" id="ppsu:NO713_00015"/>
<dbReference type="SMART" id="SM00091">
    <property type="entry name" value="PAS"/>
    <property type="match status" value="6"/>
</dbReference>
<feature type="domain" description="PAS" evidence="13">
    <location>
        <begin position="44"/>
        <end position="92"/>
    </location>
</feature>
<dbReference type="FunFam" id="3.30.565.10:FF:000010">
    <property type="entry name" value="Sensor histidine kinase RcsC"/>
    <property type="match status" value="1"/>
</dbReference>
<dbReference type="SUPFAM" id="SSF52172">
    <property type="entry name" value="CheY-like"/>
    <property type="match status" value="1"/>
</dbReference>
<dbReference type="Pfam" id="PF08447">
    <property type="entry name" value="PAS_3"/>
    <property type="match status" value="4"/>
</dbReference>
<keyword evidence="10" id="KW-0175">Coiled coil</keyword>
<feature type="domain" description="PAS" evidence="13">
    <location>
        <begin position="559"/>
        <end position="630"/>
    </location>
</feature>
<dbReference type="CDD" id="cd00130">
    <property type="entry name" value="PAS"/>
    <property type="match status" value="5"/>
</dbReference>
<dbReference type="PROSITE" id="PS50113">
    <property type="entry name" value="PAC"/>
    <property type="match status" value="5"/>
</dbReference>
<feature type="domain" description="PAS" evidence="13">
    <location>
        <begin position="685"/>
        <end position="755"/>
    </location>
</feature>
<feature type="domain" description="Histidine kinase" evidence="11">
    <location>
        <begin position="836"/>
        <end position="1054"/>
    </location>
</feature>
<evidence type="ECO:0000256" key="5">
    <source>
        <dbReference type="ARBA" id="ARBA00022679"/>
    </source>
</evidence>
<feature type="modified residue" description="4-aspartylphosphate" evidence="9">
    <location>
        <position position="1124"/>
    </location>
</feature>
<dbReference type="InterPro" id="IPR052162">
    <property type="entry name" value="Sensor_kinase/Photoreceptor"/>
</dbReference>
<evidence type="ECO:0000259" key="14">
    <source>
        <dbReference type="PROSITE" id="PS50113"/>
    </source>
</evidence>
<keyword evidence="7" id="KW-0902">Two-component regulatory system</keyword>
<dbReference type="InterPro" id="IPR011006">
    <property type="entry name" value="CheY-like_superfamily"/>
</dbReference>
<evidence type="ECO:0000259" key="13">
    <source>
        <dbReference type="PROSITE" id="PS50112"/>
    </source>
</evidence>
<dbReference type="InterPro" id="IPR005467">
    <property type="entry name" value="His_kinase_dom"/>
</dbReference>
<evidence type="ECO:0000259" key="12">
    <source>
        <dbReference type="PROSITE" id="PS50110"/>
    </source>
</evidence>
<dbReference type="PROSITE" id="PS50110">
    <property type="entry name" value="RESPONSE_REGULATORY"/>
    <property type="match status" value="1"/>
</dbReference>
<dbReference type="Pfam" id="PF08448">
    <property type="entry name" value="PAS_4"/>
    <property type="match status" value="1"/>
</dbReference>
<dbReference type="PROSITE" id="PS50112">
    <property type="entry name" value="PAS"/>
    <property type="match status" value="5"/>
</dbReference>
<dbReference type="InterPro" id="IPR000014">
    <property type="entry name" value="PAS"/>
</dbReference>
<evidence type="ECO:0000256" key="7">
    <source>
        <dbReference type="ARBA" id="ARBA00023012"/>
    </source>
</evidence>
<dbReference type="InterPro" id="IPR004358">
    <property type="entry name" value="Sig_transdc_His_kin-like_C"/>
</dbReference>
<dbReference type="InterPro" id="IPR003661">
    <property type="entry name" value="HisK_dim/P_dom"/>
</dbReference>
<dbReference type="RefSeq" id="WP_254172709.1">
    <property type="nucleotide sequence ID" value="NZ_LR882967.1"/>
</dbReference>
<evidence type="ECO:0000256" key="2">
    <source>
        <dbReference type="ARBA" id="ARBA00006402"/>
    </source>
</evidence>
<evidence type="ECO:0000256" key="1">
    <source>
        <dbReference type="ARBA" id="ARBA00000085"/>
    </source>
</evidence>
<dbReference type="Gene3D" id="3.30.450.20">
    <property type="entry name" value="PAS domain"/>
    <property type="match status" value="6"/>
</dbReference>
<dbReference type="SUPFAM" id="SSF55874">
    <property type="entry name" value="ATPase domain of HSP90 chaperone/DNA topoisomerase II/histidine kinase"/>
    <property type="match status" value="1"/>
</dbReference>
<dbReference type="SMART" id="SM00448">
    <property type="entry name" value="REC"/>
    <property type="match status" value="1"/>
</dbReference>
<dbReference type="EMBL" id="LR882967">
    <property type="protein sequence ID" value="CAD5910666.1"/>
    <property type="molecule type" value="Genomic_DNA"/>
</dbReference>
<feature type="domain" description="PAS" evidence="13">
    <location>
        <begin position="305"/>
        <end position="375"/>
    </location>
</feature>
<feature type="domain" description="PAC" evidence="14">
    <location>
        <begin position="758"/>
        <end position="811"/>
    </location>
</feature>
<dbReference type="PANTHER" id="PTHR43304">
    <property type="entry name" value="PHYTOCHROME-LIKE PROTEIN CPH1"/>
    <property type="match status" value="1"/>
</dbReference>
<dbReference type="Gene3D" id="1.10.287.130">
    <property type="match status" value="1"/>
</dbReference>
<reference evidence="15" key="1">
    <citation type="submission" date="2020-09" db="EMBL/GenBank/DDBJ databases">
        <authorList>
            <person name="Blom J."/>
        </authorList>
    </citation>
    <scope>NUCLEOTIDE SEQUENCE</scope>
    <source>
        <strain evidence="15">No.713</strain>
    </source>
</reference>
<dbReference type="CDD" id="cd17580">
    <property type="entry name" value="REC_2_DhkD-like"/>
    <property type="match status" value="1"/>
</dbReference>
<dbReference type="CDD" id="cd00082">
    <property type="entry name" value="HisKA"/>
    <property type="match status" value="1"/>
</dbReference>
<dbReference type="Gene3D" id="3.40.50.2300">
    <property type="match status" value="1"/>
</dbReference>
<dbReference type="FunFam" id="3.30.450.20:FF:000099">
    <property type="entry name" value="Sensory box sensor histidine kinase"/>
    <property type="match status" value="1"/>
</dbReference>
<dbReference type="InterPro" id="IPR013655">
    <property type="entry name" value="PAS_fold_3"/>
</dbReference>
<dbReference type="Pfam" id="PF00989">
    <property type="entry name" value="PAS"/>
    <property type="match status" value="1"/>
</dbReference>
<dbReference type="Pfam" id="PF00072">
    <property type="entry name" value="Response_reg"/>
    <property type="match status" value="1"/>
</dbReference>
<evidence type="ECO:0000256" key="4">
    <source>
        <dbReference type="ARBA" id="ARBA00022553"/>
    </source>
</evidence>
<dbReference type="InterPro" id="IPR001610">
    <property type="entry name" value="PAC"/>
</dbReference>
<feature type="domain" description="PAC" evidence="14">
    <location>
        <begin position="227"/>
        <end position="279"/>
    </location>
</feature>
<dbReference type="CDD" id="cd16922">
    <property type="entry name" value="HATPase_EvgS-ArcB-TorS-like"/>
    <property type="match status" value="1"/>
</dbReference>
<protein>
    <recommendedName>
        <fullName evidence="8">Circadian input-output histidine kinase CikA</fullName>
        <ecNumber evidence="3">2.7.13.3</ecNumber>
    </recommendedName>
</protein>
<dbReference type="SMART" id="SM00387">
    <property type="entry name" value="HATPase_c"/>
    <property type="match status" value="1"/>
</dbReference>
<name>A0A9W4CDL2_9CYAN</name>
<keyword evidence="5 15" id="KW-0808">Transferase</keyword>
<feature type="domain" description="PAC" evidence="14">
    <location>
        <begin position="377"/>
        <end position="429"/>
    </location>
</feature>
<feature type="domain" description="PAC" evidence="14">
    <location>
        <begin position="506"/>
        <end position="558"/>
    </location>
</feature>
<feature type="coiled-coil region" evidence="10">
    <location>
        <begin position="270"/>
        <end position="301"/>
    </location>
</feature>
<gene>
    <name evidence="15" type="primary">gacS</name>
    <name evidence="15" type="ORF">NO713_00015</name>
</gene>
<evidence type="ECO:0000256" key="3">
    <source>
        <dbReference type="ARBA" id="ARBA00012438"/>
    </source>
</evidence>
<dbReference type="GO" id="GO:0006355">
    <property type="term" value="P:regulation of DNA-templated transcription"/>
    <property type="evidence" value="ECO:0007669"/>
    <property type="project" value="InterPro"/>
</dbReference>
<dbReference type="InterPro" id="IPR003594">
    <property type="entry name" value="HATPase_dom"/>
</dbReference>
<dbReference type="AlphaFoldDB" id="A0A9W4CDL2"/>
<keyword evidence="6 15" id="KW-0418">Kinase</keyword>
<dbReference type="EC" id="2.7.13.3" evidence="3"/>
<keyword evidence="16" id="KW-1185">Reference proteome</keyword>
<dbReference type="GO" id="GO:0000155">
    <property type="term" value="F:phosphorelay sensor kinase activity"/>
    <property type="evidence" value="ECO:0007669"/>
    <property type="project" value="InterPro"/>
</dbReference>
<dbReference type="PANTHER" id="PTHR43304:SF1">
    <property type="entry name" value="PAC DOMAIN-CONTAINING PROTEIN"/>
    <property type="match status" value="1"/>
</dbReference>
<dbReference type="SMART" id="SM00086">
    <property type="entry name" value="PAC"/>
    <property type="match status" value="6"/>
</dbReference>
<dbReference type="InterPro" id="IPR001789">
    <property type="entry name" value="Sig_transdc_resp-reg_receiver"/>
</dbReference>
<evidence type="ECO:0000259" key="11">
    <source>
        <dbReference type="PROSITE" id="PS50109"/>
    </source>
</evidence>
<dbReference type="InterPro" id="IPR013656">
    <property type="entry name" value="PAS_4"/>
</dbReference>
<evidence type="ECO:0000256" key="6">
    <source>
        <dbReference type="ARBA" id="ARBA00022777"/>
    </source>
</evidence>
<evidence type="ECO:0000256" key="9">
    <source>
        <dbReference type="PROSITE-ProRule" id="PRU00169"/>
    </source>
</evidence>
<proteinExistence type="inferred from homology"/>
<sequence>MNVSETSEAPDTPVSPAYSEFITPDEATDFFNLSLDLLCILGLDGYFKRINPAFKTTLGYTEELLTRPFIEFIHPDDHPSTQLQVEKLRQGTATTYFENRYRCQDGSYKWLAWTAFPIVETQLIYGVGRDISEHKRIEQEHRGLEAALRQSEERLKLALEGTNDGVWDWDVLTNEVFFSTRWKTMLGYAEDEISNHINEWANRVHPEDLPSVTQLLQDHFQGKTPFYISEHRVLCKDGSYKWILDRGKARRDETGTVIRMAGSHKDITERKQLEDFLQRANQQLEQRVAERTAQLEKAYSDLAEREALYRLIVETANEGIWILNTDAKTTFVNQKMAHMLGYTEAEMLGSSMYDFMDETAALQAKRNFSRRMKGLSEQHDFAFRRRDGSILWVIISTNPLIDSQGNVIGALGMITDVTERHLTEQALRESEERNQLGMEVARMFAFEWDAVTDQVQRSIHCAPLLGLPVSEAKQDTGQQFFQRLFLEDRGVFLSLLKSLTPENHTYKTQYRILRPDGMNVILEESGRAFFDDQGNLLRLLGMTADVTEREQAAAALRESTAILNAINESTPTLIFVKDRQGKFLMANSAVLRLLRKSESEVVGKTDAEVLLNLAEAQRIMANDRLVIETGVVESFEEVADFPEGRRIHLSTKSPYRDENGEIIGLIGISTDITERKQAEEALQQSELNFRTLADSMPQIFWTAQPDGSVDYYNQRWYDYTGMTFEQSQAWGWKSILHPDDQQPCVELWKQAVQTGGKYEIEYRFKRAADGEYRWHLGRAFPLRDPQGQIVKWFGSSTDIHDQKQALEERDQALERQRIAREQAEAANRVKDEFLAILSHELRTPLNPILGWAKLLQSRSHSPEQTQKALTAIERNAKLQVQLIDDLLDISRIMRGKLSLELEPVFLIEPIRAALETVQLAATVKLIQIETHLETDIPPILGDSSRLQQVIWNLLSNAIKFTPEGGQVTLTLQQVEGWATLQVKDTGKGISPIFLPYLFELFSQQDTSTTRQFGGLGLGLAIARQLIEAHGGTITVESAGEGLGATFTVRLPLMVNPELKVSPSGSDESICLHGLRVLVIDDESDSLEMVSFILEQQGMRVTTVSSAHEALQVFLHLPLDMIISDIGMPEMDGYSLLRQIRTLPPERGGNIPALALTSYAGEMNRNQALRAGFSDHIPKPVEPMTLIHKVAKLADYYG</sequence>
<dbReference type="PRINTS" id="PR00344">
    <property type="entry name" value="BCTRLSENSOR"/>
</dbReference>
<evidence type="ECO:0000256" key="8">
    <source>
        <dbReference type="ARBA" id="ARBA00074306"/>
    </source>
</evidence>
<feature type="domain" description="Response regulatory" evidence="12">
    <location>
        <begin position="1075"/>
        <end position="1193"/>
    </location>
</feature>
<feature type="domain" description="PAC" evidence="14">
    <location>
        <begin position="633"/>
        <end position="684"/>
    </location>
</feature>
<dbReference type="SUPFAM" id="SSF55785">
    <property type="entry name" value="PYP-like sensor domain (PAS domain)"/>
    <property type="match status" value="6"/>
</dbReference>
<keyword evidence="4 9" id="KW-0597">Phosphoprotein</keyword>
<evidence type="ECO:0000313" key="15">
    <source>
        <dbReference type="EMBL" id="CAD5910666.1"/>
    </source>
</evidence>
<dbReference type="PROSITE" id="PS50109">
    <property type="entry name" value="HIS_KIN"/>
    <property type="match status" value="1"/>
</dbReference>
<dbReference type="NCBIfam" id="TIGR00229">
    <property type="entry name" value="sensory_box"/>
    <property type="match status" value="6"/>
</dbReference>
<organism evidence="15 16">
    <name type="scientific">Planktothrix pseudagardhii</name>
    <dbReference type="NCBI Taxonomy" id="132604"/>
    <lineage>
        <taxon>Bacteria</taxon>
        <taxon>Bacillati</taxon>
        <taxon>Cyanobacteriota</taxon>
        <taxon>Cyanophyceae</taxon>
        <taxon>Oscillatoriophycideae</taxon>
        <taxon>Oscillatoriales</taxon>
        <taxon>Microcoleaceae</taxon>
        <taxon>Planktothrix</taxon>
    </lineage>
</organism>
<dbReference type="SMART" id="SM00388">
    <property type="entry name" value="HisKA"/>
    <property type="match status" value="1"/>
</dbReference>
<dbReference type="Pfam" id="PF02518">
    <property type="entry name" value="HATPase_c"/>
    <property type="match status" value="1"/>
</dbReference>
<comment type="catalytic activity">
    <reaction evidence="1">
        <text>ATP + protein L-histidine = ADP + protein N-phospho-L-histidine.</text>
        <dbReference type="EC" id="2.7.13.3"/>
    </reaction>
</comment>
<dbReference type="SUPFAM" id="SSF47384">
    <property type="entry name" value="Homodimeric domain of signal transducing histidine kinase"/>
    <property type="match status" value="1"/>
</dbReference>
<dbReference type="InterPro" id="IPR036890">
    <property type="entry name" value="HATPase_C_sf"/>
</dbReference>
<accession>A0A9W4CDL2</accession>
<evidence type="ECO:0000256" key="10">
    <source>
        <dbReference type="SAM" id="Coils"/>
    </source>
</evidence>
<evidence type="ECO:0000313" key="16">
    <source>
        <dbReference type="Proteomes" id="UP001153719"/>
    </source>
</evidence>
<comment type="similarity">
    <text evidence="2">In the N-terminal section; belongs to the phytochrome family.</text>
</comment>